<name>E0SJH5_DICD3</name>
<dbReference type="Proteomes" id="UP000006859">
    <property type="component" value="Chromosome"/>
</dbReference>
<proteinExistence type="predicted"/>
<reference evidence="1 2" key="1">
    <citation type="journal article" date="2011" name="J. Bacteriol.">
        <title>Genome sequence of the plant-pathogenic bacterium Dickeya dadantii 3937.</title>
        <authorList>
            <person name="Glasner J.D."/>
            <person name="Yang C.H."/>
            <person name="Reverchon S."/>
            <person name="Hugouvieux-Cotte-Pattat N."/>
            <person name="Condemine G."/>
            <person name="Bohin J.P."/>
            <person name="Van Gijsegem F."/>
            <person name="Yang S."/>
            <person name="Franza T."/>
            <person name="Expert D."/>
            <person name="Plunkett G. III"/>
            <person name="San Francisco M.J."/>
            <person name="Charkowski A.O."/>
            <person name="Py B."/>
            <person name="Bell K."/>
            <person name="Rauscher L."/>
            <person name="Rodriguez-Palenzuela P."/>
            <person name="Toussaint A."/>
            <person name="Holeva M.C."/>
            <person name="He S.Y."/>
            <person name="Douet V."/>
            <person name="Boccara M."/>
            <person name="Blanco C."/>
            <person name="Toth I."/>
            <person name="Anderson B.D."/>
            <person name="Biehl B.S."/>
            <person name="Mau B."/>
            <person name="Flynn S.M."/>
            <person name="Barras F."/>
            <person name="Lindeberg M."/>
            <person name="Birch P.R."/>
            <person name="Tsuyumu S."/>
            <person name="Shi X."/>
            <person name="Hibbing M."/>
            <person name="Yap M.N."/>
            <person name="Carpentier M."/>
            <person name="Dassa E."/>
            <person name="Umehara M."/>
            <person name="Kim J.F."/>
            <person name="Rusch M."/>
            <person name="Soni P."/>
            <person name="Mayhew G.F."/>
            <person name="Fouts D.E."/>
            <person name="Gill S.R."/>
            <person name="Blattner F.R."/>
            <person name="Keen N.T."/>
            <person name="Perna N.T."/>
        </authorList>
    </citation>
    <scope>NUCLEOTIDE SEQUENCE [LARGE SCALE GENOMIC DNA]</scope>
    <source>
        <strain evidence="1 2">3937</strain>
    </source>
</reference>
<dbReference type="AlphaFoldDB" id="E0SJH5"/>
<accession>E0SJH5</accession>
<dbReference type="KEGG" id="ddd:Dda3937_02758"/>
<protein>
    <submittedName>
        <fullName evidence="1">Uncharacterized protein</fullName>
    </submittedName>
</protein>
<dbReference type="EMBL" id="CP002038">
    <property type="protein sequence ID" value="ADM99149.1"/>
    <property type="molecule type" value="Genomic_DNA"/>
</dbReference>
<dbReference type="HOGENOM" id="CLU_2395003_0_0_6"/>
<gene>
    <name evidence="1" type="ordered locus">Dda3937_02758</name>
</gene>
<keyword evidence="2" id="KW-1185">Reference proteome</keyword>
<sequence length="93" mass="10609">MFRIAANNLATSEPILINHNSDIFLFNIILRIIRMIFIRIIKTRKEECISARIFILSVLSVFNNSLAFRAGCHARQGLPSFLGNRLTTQTTVM</sequence>
<organism evidence="1 2">
    <name type="scientific">Dickeya dadantii (strain 3937)</name>
    <name type="common">Erwinia chrysanthemi (strain 3937)</name>
    <dbReference type="NCBI Taxonomy" id="198628"/>
    <lineage>
        <taxon>Bacteria</taxon>
        <taxon>Pseudomonadati</taxon>
        <taxon>Pseudomonadota</taxon>
        <taxon>Gammaproteobacteria</taxon>
        <taxon>Enterobacterales</taxon>
        <taxon>Pectobacteriaceae</taxon>
        <taxon>Dickeya</taxon>
    </lineage>
</organism>
<evidence type="ECO:0000313" key="1">
    <source>
        <dbReference type="EMBL" id="ADM99149.1"/>
    </source>
</evidence>
<evidence type="ECO:0000313" key="2">
    <source>
        <dbReference type="Proteomes" id="UP000006859"/>
    </source>
</evidence>